<evidence type="ECO:0000313" key="2">
    <source>
        <dbReference type="Proteomes" id="UP001145114"/>
    </source>
</evidence>
<proteinExistence type="predicted"/>
<name>A0ACC1HX45_9FUNG</name>
<dbReference type="EMBL" id="JAMZIH010001149">
    <property type="protein sequence ID" value="KAJ1678459.1"/>
    <property type="molecule type" value="Genomic_DNA"/>
</dbReference>
<gene>
    <name evidence="1" type="primary">YAF9</name>
    <name evidence="1" type="ORF">EV182_004008</name>
</gene>
<protein>
    <submittedName>
        <fullName evidence="1">NuA4 histone H4 acetyltransferase complex and the SWR1 complex subunit</fullName>
    </submittedName>
</protein>
<accession>A0ACC1HX45</accession>
<keyword evidence="2" id="KW-1185">Reference proteome</keyword>
<dbReference type="Proteomes" id="UP001145114">
    <property type="component" value="Unassembled WGS sequence"/>
</dbReference>
<comment type="caution">
    <text evidence="1">The sequence shown here is derived from an EMBL/GenBank/DDBJ whole genome shotgun (WGS) entry which is preliminary data.</text>
</comment>
<sequence>MKGNKRIKGIVVSKPIIYGNTATELTPTEAAANNDHTHRWTVFLRGVNNQDISYFIHKVEIKLHETFINSNRVLKSPPYEVTETGWGEFEVIIRIHFPPCSGEKPISIYHMLKLYPPESDHGGARPRSPNAWPKGKPLFNVFYEELVFIDPTEEFMEILTQQGQAQEALVPELPFKSLPNIPFSIEAEANEVKQLEKAITTLSKQVSDMKEQSQSVEKKHSVLKQEIALLEDNLHTK</sequence>
<evidence type="ECO:0000313" key="1">
    <source>
        <dbReference type="EMBL" id="KAJ1678459.1"/>
    </source>
</evidence>
<organism evidence="1 2">
    <name type="scientific">Spiromyces aspiralis</name>
    <dbReference type="NCBI Taxonomy" id="68401"/>
    <lineage>
        <taxon>Eukaryota</taxon>
        <taxon>Fungi</taxon>
        <taxon>Fungi incertae sedis</taxon>
        <taxon>Zoopagomycota</taxon>
        <taxon>Kickxellomycotina</taxon>
        <taxon>Kickxellomycetes</taxon>
        <taxon>Kickxellales</taxon>
        <taxon>Kickxellaceae</taxon>
        <taxon>Spiromyces</taxon>
    </lineage>
</organism>
<reference evidence="1" key="1">
    <citation type="submission" date="2022-06" db="EMBL/GenBank/DDBJ databases">
        <title>Phylogenomic reconstructions and comparative analyses of Kickxellomycotina fungi.</title>
        <authorList>
            <person name="Reynolds N.K."/>
            <person name="Stajich J.E."/>
            <person name="Barry K."/>
            <person name="Grigoriev I.V."/>
            <person name="Crous P."/>
            <person name="Smith M.E."/>
        </authorList>
    </citation>
    <scope>NUCLEOTIDE SEQUENCE</scope>
    <source>
        <strain evidence="1">RSA 2271</strain>
    </source>
</reference>